<evidence type="ECO:0000256" key="6">
    <source>
        <dbReference type="SAM" id="Phobius"/>
    </source>
</evidence>
<dbReference type="EMBL" id="JACHEX010000001">
    <property type="protein sequence ID" value="MBB6062314.1"/>
    <property type="molecule type" value="Genomic_DNA"/>
</dbReference>
<feature type="transmembrane region" description="Helical" evidence="6">
    <location>
        <begin position="79"/>
        <end position="101"/>
    </location>
</feature>
<evidence type="ECO:0000256" key="1">
    <source>
        <dbReference type="ARBA" id="ARBA00004651"/>
    </source>
</evidence>
<proteinExistence type="predicted"/>
<dbReference type="PANTHER" id="PTHR37693:SF1">
    <property type="entry name" value="INTEGRAL MEMBRANE PROTEIN"/>
    <property type="match status" value="1"/>
</dbReference>
<dbReference type="Proteomes" id="UP000555828">
    <property type="component" value="Unassembled WGS sequence"/>
</dbReference>
<dbReference type="InterPro" id="IPR022791">
    <property type="entry name" value="L-PG_synthase/AglD"/>
</dbReference>
<sequence>MKKKLILNAIIAVVLSLGIIIAIQFFQGDISGLKNIPTYIFIYTLVGYILMYLIGGLSTKIFLKVLGYKVRYIDCFENYFFGNFFSYITPLYVGGQPFQIYHLSKLGVKSEDGTNFISTRLFETFVVNIILDVWIFKYAFKNLNFGNASKVIILIGFIVQVALTVAILIFMFFPQVFRFLIKPLSKLFKLDLTKLENWLSNLKESVFNMWNKNAYIVLIDTAFWFVIVCLHAVPFYLMFKHFAHMDISFLRLVGILSLINTVAYFAPTPGAAGGIEGMYQLSLRGIISSSIISRAILLWRLFSYYIPIFLGLVFIWRIKDWTQR</sequence>
<gene>
    <name evidence="7" type="ORF">HNP65_000736</name>
</gene>
<keyword evidence="5 6" id="KW-0472">Membrane</keyword>
<keyword evidence="4 6" id="KW-1133">Transmembrane helix</keyword>
<dbReference type="AlphaFoldDB" id="A0A841GMD3"/>
<evidence type="ECO:0008006" key="9">
    <source>
        <dbReference type="Google" id="ProtNLM"/>
    </source>
</evidence>
<feature type="transmembrane region" description="Helical" evidence="6">
    <location>
        <begin position="152"/>
        <end position="173"/>
    </location>
</feature>
<dbReference type="NCBIfam" id="TIGR00374">
    <property type="entry name" value="flippase-like domain"/>
    <property type="match status" value="1"/>
</dbReference>
<comment type="subcellular location">
    <subcellularLocation>
        <location evidence="1">Cell membrane</location>
        <topology evidence="1">Multi-pass membrane protein</topology>
    </subcellularLocation>
</comment>
<evidence type="ECO:0000256" key="3">
    <source>
        <dbReference type="ARBA" id="ARBA00022692"/>
    </source>
</evidence>
<reference evidence="7 8" key="1">
    <citation type="submission" date="2020-08" db="EMBL/GenBank/DDBJ databases">
        <title>Genomic Encyclopedia of Type Strains, Phase IV (KMG-IV): sequencing the most valuable type-strain genomes for metagenomic binning, comparative biology and taxonomic classification.</title>
        <authorList>
            <person name="Goeker M."/>
        </authorList>
    </citation>
    <scope>NUCLEOTIDE SEQUENCE [LARGE SCALE GENOMIC DNA]</scope>
    <source>
        <strain evidence="7 8">DSM 13481</strain>
    </source>
</reference>
<feature type="transmembrane region" description="Helical" evidence="6">
    <location>
        <begin position="121"/>
        <end position="140"/>
    </location>
</feature>
<dbReference type="RefSeq" id="WP_184618979.1">
    <property type="nucleotide sequence ID" value="NZ_JACHEX010000001.1"/>
</dbReference>
<dbReference type="Pfam" id="PF03706">
    <property type="entry name" value="LPG_synthase_TM"/>
    <property type="match status" value="1"/>
</dbReference>
<feature type="transmembrane region" description="Helical" evidence="6">
    <location>
        <begin position="286"/>
        <end position="316"/>
    </location>
</feature>
<accession>A0A841GMD3</accession>
<feature type="transmembrane region" description="Helical" evidence="6">
    <location>
        <begin position="5"/>
        <end position="26"/>
    </location>
</feature>
<protein>
    <recommendedName>
        <fullName evidence="9">Flippase-like domain-containing protein</fullName>
    </recommendedName>
</protein>
<feature type="transmembrane region" description="Helical" evidence="6">
    <location>
        <begin position="249"/>
        <end position="266"/>
    </location>
</feature>
<keyword evidence="3 6" id="KW-0812">Transmembrane</keyword>
<evidence type="ECO:0000313" key="7">
    <source>
        <dbReference type="EMBL" id="MBB6062314.1"/>
    </source>
</evidence>
<feature type="transmembrane region" description="Helical" evidence="6">
    <location>
        <begin position="214"/>
        <end position="237"/>
    </location>
</feature>
<name>A0A841GMD3_9BACT</name>
<dbReference type="GO" id="GO:0005886">
    <property type="term" value="C:plasma membrane"/>
    <property type="evidence" value="ECO:0007669"/>
    <property type="project" value="UniProtKB-SubCell"/>
</dbReference>
<keyword evidence="8" id="KW-1185">Reference proteome</keyword>
<evidence type="ECO:0000313" key="8">
    <source>
        <dbReference type="Proteomes" id="UP000555828"/>
    </source>
</evidence>
<evidence type="ECO:0000256" key="5">
    <source>
        <dbReference type="ARBA" id="ARBA00023136"/>
    </source>
</evidence>
<keyword evidence="2" id="KW-1003">Cell membrane</keyword>
<feature type="transmembrane region" description="Helical" evidence="6">
    <location>
        <begin position="38"/>
        <end position="58"/>
    </location>
</feature>
<dbReference type="PANTHER" id="PTHR37693">
    <property type="entry name" value="PHOSPHATIDYLGLYCEROL LYSYLTRANSFERASE"/>
    <property type="match status" value="1"/>
</dbReference>
<comment type="caution">
    <text evidence="7">The sequence shown here is derived from an EMBL/GenBank/DDBJ whole genome shotgun (WGS) entry which is preliminary data.</text>
</comment>
<evidence type="ECO:0000256" key="2">
    <source>
        <dbReference type="ARBA" id="ARBA00022475"/>
    </source>
</evidence>
<organism evidence="7 8">
    <name type="scientific">Thermosipho japonicus</name>
    <dbReference type="NCBI Taxonomy" id="90323"/>
    <lineage>
        <taxon>Bacteria</taxon>
        <taxon>Thermotogati</taxon>
        <taxon>Thermotogota</taxon>
        <taxon>Thermotogae</taxon>
        <taxon>Thermotogales</taxon>
        <taxon>Fervidobacteriaceae</taxon>
        <taxon>Thermosipho</taxon>
    </lineage>
</organism>
<evidence type="ECO:0000256" key="4">
    <source>
        <dbReference type="ARBA" id="ARBA00022989"/>
    </source>
</evidence>